<feature type="transmembrane region" description="Helical" evidence="1">
    <location>
        <begin position="49"/>
        <end position="69"/>
    </location>
</feature>
<evidence type="ECO:0000313" key="3">
    <source>
        <dbReference type="Proteomes" id="UP000236163"/>
    </source>
</evidence>
<keyword evidence="1" id="KW-1133">Transmembrane helix</keyword>
<dbReference type="EMBL" id="JWSP02000002">
    <property type="protein sequence ID" value="PNO36501.1"/>
    <property type="molecule type" value="Genomic_DNA"/>
</dbReference>
<proteinExistence type="predicted"/>
<evidence type="ECO:0000313" key="2">
    <source>
        <dbReference type="EMBL" id="PNO36501.1"/>
    </source>
</evidence>
<keyword evidence="1" id="KW-0812">Transmembrane</keyword>
<accession>A0A2K0JMK6</accession>
<gene>
    <name evidence="2" type="ORF">RK55_000275</name>
</gene>
<dbReference type="Proteomes" id="UP000236163">
    <property type="component" value="Unassembled WGS sequence"/>
</dbReference>
<name>A0A2K0JMK6_SALHO</name>
<reference evidence="3" key="1">
    <citation type="submission" date="2017-12" db="EMBL/GenBank/DDBJ databases">
        <title>FDA dAtabase for Regulatory Grade micrObial Sequences (FDA-ARGOS): Supporting development and validation of Infectious Disease Dx tests.</title>
        <authorList>
            <person name="Sichtig H."/>
            <person name="Tallon L."/>
            <person name="Sadzewicz L."/>
            <person name="Sengamalay N."/>
            <person name="Nagaraj S."/>
            <person name="Vavikolanu K."/>
            <person name="Aluvathingal J."/>
            <person name="Nadendla S."/>
            <person name="Pirone D.C."/>
            <person name="Hoffman M."/>
            <person name="Muruvanda T."/>
            <person name="Allard M."/>
            <person name="Evans P."/>
        </authorList>
    </citation>
    <scope>NUCLEOTIDE SEQUENCE [LARGE SCALE GENOMIC DNA]</scope>
    <source>
        <strain evidence="3">FDAARGOS_55</strain>
    </source>
</reference>
<evidence type="ECO:0000256" key="1">
    <source>
        <dbReference type="SAM" id="Phobius"/>
    </source>
</evidence>
<protein>
    <submittedName>
        <fullName evidence="2">Uncharacterized protein</fullName>
    </submittedName>
</protein>
<comment type="caution">
    <text evidence="2">The sequence shown here is derived from an EMBL/GenBank/DDBJ whole genome shotgun (WGS) entry which is preliminary data.</text>
</comment>
<feature type="transmembrane region" description="Helical" evidence="1">
    <location>
        <begin position="20"/>
        <end position="37"/>
    </location>
</feature>
<sequence length="99" mass="10550">MMIRSEVVMLEQYVQRNSAWLMPLIAGLILATAPLMLEMVTDKQPLPSWASVAAAGIGFCCSGVGAAFTNTLSAKIIKLLAGVFVVVMVILVLIKLVNS</sequence>
<organism evidence="2 3">
    <name type="scientific">Salmonella enterica subsp. houtenae serovar 50:g,z51:-</name>
    <dbReference type="NCBI Taxonomy" id="1173947"/>
    <lineage>
        <taxon>Bacteria</taxon>
        <taxon>Pseudomonadati</taxon>
        <taxon>Pseudomonadota</taxon>
        <taxon>Gammaproteobacteria</taxon>
        <taxon>Enterobacterales</taxon>
        <taxon>Enterobacteriaceae</taxon>
        <taxon>Salmonella</taxon>
    </lineage>
</organism>
<keyword evidence="1" id="KW-0472">Membrane</keyword>
<dbReference type="AlphaFoldDB" id="A0A2K0JMK6"/>
<feature type="transmembrane region" description="Helical" evidence="1">
    <location>
        <begin position="76"/>
        <end position="97"/>
    </location>
</feature>